<protein>
    <recommendedName>
        <fullName evidence="3">SIR2-like domain-containing protein</fullName>
    </recommendedName>
</protein>
<reference evidence="1 2" key="1">
    <citation type="submission" date="2019-05" db="EMBL/GenBank/DDBJ databases">
        <title>Draft genome sequence of Pelagicola sp. DSW4-44.</title>
        <authorList>
            <person name="Oh J."/>
        </authorList>
    </citation>
    <scope>NUCLEOTIDE SEQUENCE [LARGE SCALE GENOMIC DNA]</scope>
    <source>
        <strain evidence="1 2">DSW4-44</strain>
    </source>
</reference>
<organism evidence="1 2">
    <name type="scientific">Parasedimentitalea maritima</name>
    <dbReference type="NCBI Taxonomy" id="2578117"/>
    <lineage>
        <taxon>Bacteria</taxon>
        <taxon>Pseudomonadati</taxon>
        <taxon>Pseudomonadota</taxon>
        <taxon>Alphaproteobacteria</taxon>
        <taxon>Rhodobacterales</taxon>
        <taxon>Paracoccaceae</taxon>
        <taxon>Parasedimentitalea</taxon>
    </lineage>
</organism>
<dbReference type="InterPro" id="IPR029035">
    <property type="entry name" value="DHS-like_NAD/FAD-binding_dom"/>
</dbReference>
<dbReference type="Pfam" id="PF13289">
    <property type="entry name" value="SIR2_2"/>
    <property type="match status" value="1"/>
</dbReference>
<dbReference type="SUPFAM" id="SSF52467">
    <property type="entry name" value="DHS-like NAD/FAD-binding domain"/>
    <property type="match status" value="1"/>
</dbReference>
<accession>A0ABY2UWS6</accession>
<comment type="caution">
    <text evidence="1">The sequence shown here is derived from an EMBL/GenBank/DDBJ whole genome shotgun (WGS) entry which is preliminary data.</text>
</comment>
<dbReference type="Gene3D" id="3.40.50.1220">
    <property type="entry name" value="TPP-binding domain"/>
    <property type="match status" value="1"/>
</dbReference>
<dbReference type="Proteomes" id="UP000305041">
    <property type="component" value="Unassembled WGS sequence"/>
</dbReference>
<proteinExistence type="predicted"/>
<dbReference type="EMBL" id="VAUA01000003">
    <property type="protein sequence ID" value="TLP67063.1"/>
    <property type="molecule type" value="Genomic_DNA"/>
</dbReference>
<keyword evidence="2" id="KW-1185">Reference proteome</keyword>
<name>A0ABY2UWS6_9RHOB</name>
<sequence>MADGVQLAFDAIVEERLALICGAGLSMADPSNIPGAWSVAASAKRKYDAIYGAEANPLSDDIEEQAEFFHAQGRLASTYLTKLVDINTFSAPPNAGHIAVADFLLTKTAQIAVSTNVDALIEFAGDQLYGGIVTATRRDDAAAFYPAKAPLLKIHGCWKSDPRQTVWAPSQLQCEPNQSRIADCSQWIEQQMLNRDLIVVGYFTDWDYLNSLLERCLGAVNPSNVVVVDPSSTADLAGKAPALFNVGERASGGFYHVQCSGADFLNELRRKWSLSFVRRALTSGNQLLEDTNDQRAALDNCEPPNANVDQLWAIRRDLEGVDPGGPCTESQPVDAATVGRMIIILRHAGAVLEGNLWYLNGQKVRVVRASGKALNEFEKMHAGESSPLSAPDITIACGARDFGLKSDIARSGRPTNVVRSRSSRFLTDEQAEQELGI</sequence>
<gene>
    <name evidence="1" type="ORF">FEE96_06855</name>
</gene>
<evidence type="ECO:0008006" key="3">
    <source>
        <dbReference type="Google" id="ProtNLM"/>
    </source>
</evidence>
<evidence type="ECO:0000313" key="1">
    <source>
        <dbReference type="EMBL" id="TLP67063.1"/>
    </source>
</evidence>
<evidence type="ECO:0000313" key="2">
    <source>
        <dbReference type="Proteomes" id="UP000305041"/>
    </source>
</evidence>